<feature type="non-terminal residue" evidence="1">
    <location>
        <position position="60"/>
    </location>
</feature>
<comment type="caution">
    <text evidence="1">The sequence shown here is derived from an EMBL/GenBank/DDBJ whole genome shotgun (WGS) entry which is preliminary data.</text>
</comment>
<gene>
    <name evidence="1" type="ORF">BLA29_014892</name>
</gene>
<keyword evidence="2" id="KW-1185">Reference proteome</keyword>
<proteinExistence type="predicted"/>
<evidence type="ECO:0000313" key="2">
    <source>
        <dbReference type="Proteomes" id="UP000194236"/>
    </source>
</evidence>
<accession>A0A1Y3AW61</accession>
<sequence>MLPYRRTKVHSLVITVVEANIQNDEKLSTVSGHLKCMKQRRMCTALKFDNYVKIGGDNDA</sequence>
<dbReference type="Proteomes" id="UP000194236">
    <property type="component" value="Unassembled WGS sequence"/>
</dbReference>
<reference evidence="1 2" key="1">
    <citation type="submission" date="2017-03" db="EMBL/GenBank/DDBJ databases">
        <title>Genome Survey of Euroglyphus maynei.</title>
        <authorList>
            <person name="Arlian L.G."/>
            <person name="Morgan M.S."/>
            <person name="Rider S.D."/>
        </authorList>
    </citation>
    <scope>NUCLEOTIDE SEQUENCE [LARGE SCALE GENOMIC DNA]</scope>
    <source>
        <strain evidence="1">Arlian Lab</strain>
        <tissue evidence="1">Whole body</tissue>
    </source>
</reference>
<organism evidence="1 2">
    <name type="scientific">Euroglyphus maynei</name>
    <name type="common">Mayne's house dust mite</name>
    <dbReference type="NCBI Taxonomy" id="6958"/>
    <lineage>
        <taxon>Eukaryota</taxon>
        <taxon>Metazoa</taxon>
        <taxon>Ecdysozoa</taxon>
        <taxon>Arthropoda</taxon>
        <taxon>Chelicerata</taxon>
        <taxon>Arachnida</taxon>
        <taxon>Acari</taxon>
        <taxon>Acariformes</taxon>
        <taxon>Sarcoptiformes</taxon>
        <taxon>Astigmata</taxon>
        <taxon>Psoroptidia</taxon>
        <taxon>Analgoidea</taxon>
        <taxon>Pyroglyphidae</taxon>
        <taxon>Pyroglyphinae</taxon>
        <taxon>Euroglyphus</taxon>
    </lineage>
</organism>
<protein>
    <submittedName>
        <fullName evidence="1">Uncharacterized protein</fullName>
    </submittedName>
</protein>
<dbReference type="EMBL" id="MUJZ01057285">
    <property type="protein sequence ID" value="OTF72227.1"/>
    <property type="molecule type" value="Genomic_DNA"/>
</dbReference>
<evidence type="ECO:0000313" key="1">
    <source>
        <dbReference type="EMBL" id="OTF72227.1"/>
    </source>
</evidence>
<name>A0A1Y3AW61_EURMA</name>
<dbReference type="AlphaFoldDB" id="A0A1Y3AW61"/>